<gene>
    <name evidence="2" type="ORF">P9989_05500</name>
</gene>
<evidence type="ECO:0000313" key="3">
    <source>
        <dbReference type="Proteomes" id="UP001221597"/>
    </source>
</evidence>
<keyword evidence="1" id="KW-0812">Transmembrane</keyword>
<protein>
    <submittedName>
        <fullName evidence="2">Uncharacterized protein</fullName>
    </submittedName>
</protein>
<name>A0ABY8J010_9BACI</name>
<feature type="transmembrane region" description="Helical" evidence="1">
    <location>
        <begin position="61"/>
        <end position="82"/>
    </location>
</feature>
<feature type="transmembrane region" description="Helical" evidence="1">
    <location>
        <begin position="34"/>
        <end position="54"/>
    </location>
</feature>
<sequence length="129" mass="14140">MRVFLITWSVALATGALTFFYQTKILTSPPVSLGEAVIFCAGTLVAAVFFIWAMKESPKKYTIVISWAAIFFFMCALLLAVLNQGVMRNNEWALVIMDVASVIASGAVAVYGGNYTLNKRKERSRSSEG</sequence>
<keyword evidence="1" id="KW-1133">Transmembrane helix</keyword>
<dbReference type="RefSeq" id="WP_283077801.1">
    <property type="nucleotide sequence ID" value="NZ_CP121671.1"/>
</dbReference>
<reference evidence="2 3" key="1">
    <citation type="submission" date="2023-04" db="EMBL/GenBank/DDBJ databases">
        <title>Genome sequence of Halobacillus naozhouensis KACC 21980.</title>
        <authorList>
            <person name="Kim S."/>
            <person name="Heo J."/>
            <person name="Kwon S.-W."/>
        </authorList>
    </citation>
    <scope>NUCLEOTIDE SEQUENCE [LARGE SCALE GENOMIC DNA]</scope>
    <source>
        <strain evidence="2 3">KCTC 13234</strain>
    </source>
</reference>
<evidence type="ECO:0000256" key="1">
    <source>
        <dbReference type="SAM" id="Phobius"/>
    </source>
</evidence>
<dbReference type="Proteomes" id="UP001221597">
    <property type="component" value="Chromosome"/>
</dbReference>
<feature type="transmembrane region" description="Helical" evidence="1">
    <location>
        <begin position="94"/>
        <end position="117"/>
    </location>
</feature>
<keyword evidence="3" id="KW-1185">Reference proteome</keyword>
<accession>A0ABY8J010</accession>
<dbReference type="EMBL" id="CP121671">
    <property type="protein sequence ID" value="WFT75838.1"/>
    <property type="molecule type" value="Genomic_DNA"/>
</dbReference>
<keyword evidence="1" id="KW-0472">Membrane</keyword>
<evidence type="ECO:0000313" key="2">
    <source>
        <dbReference type="EMBL" id="WFT75838.1"/>
    </source>
</evidence>
<proteinExistence type="predicted"/>
<organism evidence="2 3">
    <name type="scientific">Halobacillus naozhouensis</name>
    <dbReference type="NCBI Taxonomy" id="554880"/>
    <lineage>
        <taxon>Bacteria</taxon>
        <taxon>Bacillati</taxon>
        <taxon>Bacillota</taxon>
        <taxon>Bacilli</taxon>
        <taxon>Bacillales</taxon>
        <taxon>Bacillaceae</taxon>
        <taxon>Halobacillus</taxon>
    </lineage>
</organism>